<dbReference type="GO" id="GO:0003887">
    <property type="term" value="F:DNA-directed DNA polymerase activity"/>
    <property type="evidence" value="ECO:0007669"/>
    <property type="project" value="UniProtKB-UniRule"/>
</dbReference>
<dbReference type="Gene3D" id="3.40.50.1010">
    <property type="entry name" value="5'-nuclease"/>
    <property type="match status" value="1"/>
</dbReference>
<dbReference type="Pfam" id="PF01367">
    <property type="entry name" value="5_3_exonuc"/>
    <property type="match status" value="1"/>
</dbReference>
<evidence type="ECO:0000256" key="3">
    <source>
        <dbReference type="ARBA" id="ARBA00020311"/>
    </source>
</evidence>
<dbReference type="Gene3D" id="3.30.420.10">
    <property type="entry name" value="Ribonuclease H-like superfamily/Ribonuclease H"/>
    <property type="match status" value="1"/>
</dbReference>
<evidence type="ECO:0000256" key="10">
    <source>
        <dbReference type="ARBA" id="ARBA00023125"/>
    </source>
</evidence>
<dbReference type="Pfam" id="PF02739">
    <property type="entry name" value="5_3_exonuc_N"/>
    <property type="match status" value="1"/>
</dbReference>
<dbReference type="InterPro" id="IPR018320">
    <property type="entry name" value="DNA_polymerase_1"/>
</dbReference>
<evidence type="ECO:0000256" key="5">
    <source>
        <dbReference type="ARBA" id="ARBA00022695"/>
    </source>
</evidence>
<evidence type="ECO:0000256" key="8">
    <source>
        <dbReference type="ARBA" id="ARBA00022839"/>
    </source>
</evidence>
<dbReference type="SMART" id="SM00475">
    <property type="entry name" value="53EXOc"/>
    <property type="match status" value="1"/>
</dbReference>
<dbReference type="eggNOG" id="COG0749">
    <property type="taxonomic scope" value="Bacteria"/>
</dbReference>
<dbReference type="Pfam" id="PF00476">
    <property type="entry name" value="DNA_pol_A"/>
    <property type="match status" value="1"/>
</dbReference>
<dbReference type="PANTHER" id="PTHR10133:SF27">
    <property type="entry name" value="DNA POLYMERASE NU"/>
    <property type="match status" value="1"/>
</dbReference>
<keyword evidence="15" id="KW-0378">Hydrolase</keyword>
<keyword evidence="6 15" id="KW-0235">DNA replication</keyword>
<dbReference type="SUPFAM" id="SSF47807">
    <property type="entry name" value="5' to 3' exonuclease, C-terminal subdomain"/>
    <property type="match status" value="1"/>
</dbReference>
<sequence length="932" mass="101229">MSDSASAARDRRVIAVIDGNSLMHRAFHAVPPTMNAPDGSPTNAVFGFLNMFLKMVDEFSPDGVVCAFDKGHPKVRMEMLPQYKAQRPPMDPNLRAQFPMIKELLASLSVPVVELEGWEGDDILGTLARRGEAAGCDMYLVTGDRDMYQLVTDHVHVVSTRKGLSDIAIMTPESVDDLYHGITPELVPDFYGLKGDSSDNIPGVPGIGPKKASALIVQYGSLDEVIAHADEVKGKMGESLRAHIDDALVSRKIATIMTDAPVECDLDEVSFPAYDAASVSAALGALGIMAMQNRFLALLGDAAASQAAVSKLELPEVLRVSLDASRAFDEAESNRESAEMNACFDELMRALEAGEWLGVAMEDDKEADALFGMTRRLWVATDRALLSFEEPIGPCGVFATDIDCSHGVIPGVLGLLFAKGSVVSSDVKALLHVLSPVDSSEPELMDPLDADPARLFDTVVAAYLLDSVRSDFADAHLAETYLHAALPAAAGEDGAPADAPSAAARSAWLARILREPLAAALEAQGAEDIFTKIEMPLVRVLASMERAGMYVDPARLAAQSEELSGQIAELSDRIRELAGGEEFNLSSPMQLSRVLFDKLGLPTAGLKKTQRGYYSTNAKVLEDLAKDYEIVRLILEYRERTKIKSTYLDTLGALRETDGRVHTTYNQTITATGRLSSSNPNLQNIPTRSELGHAVKKAFSVEEGSVFVAIDYSQIELRLLAHLSGDEHLVGAFNEGEDFHAETAARVFGVPVEEVTPQLRSRAKAVNFGIVYGQQAYGLSQALDIPMAEAREMIDAYFRAYPGVRTYLDETVAFAKQTGYAETMYGRRRPIPELRVPAQRMFGERTAMNHPMQGSAADIIKIAMVRVAERLRTEGFAAKMILQVHDELDFECPVGEVDALVAMVREEMEGVAQLRVPLIADASVGETWAEAK</sequence>
<keyword evidence="7 15" id="KW-0227">DNA damage</keyword>
<dbReference type="AlphaFoldDB" id="B6G9J6"/>
<dbReference type="GeneID" id="98003017"/>
<comment type="function">
    <text evidence="15">In addition to polymerase activity, this DNA polymerase exhibits 5'-3' exonuclease activity.</text>
</comment>
<dbReference type="EC" id="2.7.7.7" evidence="2 14"/>
<organism evidence="18 19">
    <name type="scientific">Collinsella stercoris DSM 13279</name>
    <dbReference type="NCBI Taxonomy" id="445975"/>
    <lineage>
        <taxon>Bacteria</taxon>
        <taxon>Bacillati</taxon>
        <taxon>Actinomycetota</taxon>
        <taxon>Coriobacteriia</taxon>
        <taxon>Coriobacteriales</taxon>
        <taxon>Coriobacteriaceae</taxon>
        <taxon>Collinsella</taxon>
    </lineage>
</organism>
<dbReference type="InterPro" id="IPR002298">
    <property type="entry name" value="DNA_polymerase_A"/>
</dbReference>
<dbReference type="CDD" id="cd09898">
    <property type="entry name" value="H3TH_53EXO"/>
    <property type="match status" value="1"/>
</dbReference>
<keyword evidence="9 15" id="KW-0239">DNA-directed DNA polymerase</keyword>
<name>B6G9J6_9ACTN</name>
<evidence type="ECO:0000256" key="13">
    <source>
        <dbReference type="ARBA" id="ARBA00053603"/>
    </source>
</evidence>
<dbReference type="GO" id="GO:0006261">
    <property type="term" value="P:DNA-templated DNA replication"/>
    <property type="evidence" value="ECO:0007669"/>
    <property type="project" value="UniProtKB-UniRule"/>
</dbReference>
<evidence type="ECO:0000259" key="17">
    <source>
        <dbReference type="SMART" id="SM00482"/>
    </source>
</evidence>
<dbReference type="NCBIfam" id="NF004397">
    <property type="entry name" value="PRK05755.1"/>
    <property type="match status" value="1"/>
</dbReference>
<dbReference type="PRINTS" id="PR00868">
    <property type="entry name" value="DNAPOLI"/>
</dbReference>
<keyword evidence="10 15" id="KW-0238">DNA-binding</keyword>
<dbReference type="InterPro" id="IPR020046">
    <property type="entry name" value="5-3_exonucl_a-hlix_arch_N"/>
</dbReference>
<keyword evidence="4 15" id="KW-0808">Transferase</keyword>
<dbReference type="InterPro" id="IPR001098">
    <property type="entry name" value="DNA-dir_DNA_pol_A_palm_dom"/>
</dbReference>
<evidence type="ECO:0000256" key="15">
    <source>
        <dbReference type="RuleBase" id="RU004460"/>
    </source>
</evidence>
<dbReference type="InterPro" id="IPR043502">
    <property type="entry name" value="DNA/RNA_pol_sf"/>
</dbReference>
<dbReference type="InterPro" id="IPR036397">
    <property type="entry name" value="RNaseH_sf"/>
</dbReference>
<dbReference type="GO" id="GO:0008409">
    <property type="term" value="F:5'-3' exonuclease activity"/>
    <property type="evidence" value="ECO:0007669"/>
    <property type="project" value="UniProtKB-UniRule"/>
</dbReference>
<accession>B6G9J6</accession>
<keyword evidence="11 15" id="KW-0234">DNA repair</keyword>
<dbReference type="SUPFAM" id="SSF56672">
    <property type="entry name" value="DNA/RNA polymerases"/>
    <property type="match status" value="1"/>
</dbReference>
<dbReference type="GO" id="GO:0003677">
    <property type="term" value="F:DNA binding"/>
    <property type="evidence" value="ECO:0007669"/>
    <property type="project" value="UniProtKB-UniRule"/>
</dbReference>
<evidence type="ECO:0000256" key="12">
    <source>
        <dbReference type="ARBA" id="ARBA00049244"/>
    </source>
</evidence>
<comment type="similarity">
    <text evidence="1 15">Belongs to the DNA polymerase type-A family.</text>
</comment>
<dbReference type="OrthoDB" id="9806424at2"/>
<dbReference type="Gene3D" id="3.30.70.370">
    <property type="match status" value="1"/>
</dbReference>
<evidence type="ECO:0000259" key="16">
    <source>
        <dbReference type="SMART" id="SM00475"/>
    </source>
</evidence>
<feature type="domain" description="DNA-directed DNA polymerase family A palm" evidence="17">
    <location>
        <begin position="692"/>
        <end position="896"/>
    </location>
</feature>
<dbReference type="SUPFAM" id="SSF88723">
    <property type="entry name" value="PIN domain-like"/>
    <property type="match status" value="1"/>
</dbReference>
<dbReference type="InterPro" id="IPR029060">
    <property type="entry name" value="PIN-like_dom_sf"/>
</dbReference>
<dbReference type="RefSeq" id="WP_006720399.1">
    <property type="nucleotide sequence ID" value="NZ_CP085935.1"/>
</dbReference>
<dbReference type="FunFam" id="1.10.150.20:FF:000002">
    <property type="entry name" value="DNA polymerase I"/>
    <property type="match status" value="1"/>
</dbReference>
<dbReference type="Gene3D" id="1.10.150.20">
    <property type="entry name" value="5' to 3' exonuclease, C-terminal subdomain"/>
    <property type="match status" value="2"/>
</dbReference>
<evidence type="ECO:0000256" key="2">
    <source>
        <dbReference type="ARBA" id="ARBA00012417"/>
    </source>
</evidence>
<keyword evidence="5 15" id="KW-0548">Nucleotidyltransferase</keyword>
<evidence type="ECO:0000256" key="7">
    <source>
        <dbReference type="ARBA" id="ARBA00022763"/>
    </source>
</evidence>
<evidence type="ECO:0000256" key="14">
    <source>
        <dbReference type="NCBIfam" id="TIGR00593"/>
    </source>
</evidence>
<reference evidence="18 19" key="1">
    <citation type="submission" date="2008-10" db="EMBL/GenBank/DDBJ databases">
        <title>Draft genome sequence of Collinsella stercoris (DSM 13279).</title>
        <authorList>
            <person name="Sudarsanam P."/>
            <person name="Ley R."/>
            <person name="Guruge J."/>
            <person name="Turnbaugh P.J."/>
            <person name="Mahowald M."/>
            <person name="Liep D."/>
            <person name="Gordon J."/>
        </authorList>
    </citation>
    <scope>NUCLEOTIDE SEQUENCE [LARGE SCALE GENOMIC DNA]</scope>
    <source>
        <strain evidence="18 19">DSM 13279</strain>
    </source>
</reference>
<evidence type="ECO:0000256" key="4">
    <source>
        <dbReference type="ARBA" id="ARBA00022679"/>
    </source>
</evidence>
<reference evidence="18 19" key="2">
    <citation type="submission" date="2008-10" db="EMBL/GenBank/DDBJ databases">
        <authorList>
            <person name="Fulton L."/>
            <person name="Clifton S."/>
            <person name="Fulton B."/>
            <person name="Xu J."/>
            <person name="Minx P."/>
            <person name="Pepin K.H."/>
            <person name="Johnson M."/>
            <person name="Thiruvilangam P."/>
            <person name="Bhonagiri V."/>
            <person name="Nash W.E."/>
            <person name="Mardis E.R."/>
            <person name="Wilson R.K."/>
        </authorList>
    </citation>
    <scope>NUCLEOTIDE SEQUENCE [LARGE SCALE GENOMIC DNA]</scope>
    <source>
        <strain evidence="18 19">DSM 13279</strain>
    </source>
</reference>
<keyword evidence="19" id="KW-1185">Reference proteome</keyword>
<gene>
    <name evidence="15 18" type="primary">polA</name>
    <name evidence="18" type="ORF">COLSTE_00737</name>
</gene>
<dbReference type="CDD" id="cd08637">
    <property type="entry name" value="DNA_pol_A_pol_I_C"/>
    <property type="match status" value="1"/>
</dbReference>
<dbReference type="InterPro" id="IPR020045">
    <property type="entry name" value="DNA_polI_H3TH"/>
</dbReference>
<dbReference type="SMART" id="SM00279">
    <property type="entry name" value="HhH2"/>
    <property type="match status" value="1"/>
</dbReference>
<dbReference type="CDD" id="cd09859">
    <property type="entry name" value="PIN_53EXO"/>
    <property type="match status" value="1"/>
</dbReference>
<dbReference type="GO" id="GO:0006302">
    <property type="term" value="P:double-strand break repair"/>
    <property type="evidence" value="ECO:0007669"/>
    <property type="project" value="TreeGrafter"/>
</dbReference>
<evidence type="ECO:0000256" key="11">
    <source>
        <dbReference type="ARBA" id="ARBA00023204"/>
    </source>
</evidence>
<dbReference type="SMART" id="SM00482">
    <property type="entry name" value="POLAc"/>
    <property type="match status" value="1"/>
</dbReference>
<dbReference type="FunFam" id="1.20.1060.10:FF:000001">
    <property type="entry name" value="DNA polymerase I"/>
    <property type="match status" value="1"/>
</dbReference>
<dbReference type="InterPro" id="IPR002421">
    <property type="entry name" value="5-3_exonuclease"/>
</dbReference>
<evidence type="ECO:0000313" key="19">
    <source>
        <dbReference type="Proteomes" id="UP000003560"/>
    </source>
</evidence>
<comment type="catalytic activity">
    <reaction evidence="12 15">
        <text>DNA(n) + a 2'-deoxyribonucleoside 5'-triphosphate = DNA(n+1) + diphosphate</text>
        <dbReference type="Rhea" id="RHEA:22508"/>
        <dbReference type="Rhea" id="RHEA-COMP:17339"/>
        <dbReference type="Rhea" id="RHEA-COMP:17340"/>
        <dbReference type="ChEBI" id="CHEBI:33019"/>
        <dbReference type="ChEBI" id="CHEBI:61560"/>
        <dbReference type="ChEBI" id="CHEBI:173112"/>
        <dbReference type="EC" id="2.7.7.7"/>
    </reaction>
</comment>
<evidence type="ECO:0000256" key="6">
    <source>
        <dbReference type="ARBA" id="ARBA00022705"/>
    </source>
</evidence>
<dbReference type="Proteomes" id="UP000003560">
    <property type="component" value="Unassembled WGS sequence"/>
</dbReference>
<dbReference type="FunFam" id="1.10.150.20:FF:000003">
    <property type="entry name" value="DNA polymerase I"/>
    <property type="match status" value="1"/>
</dbReference>
<keyword evidence="8 15" id="KW-0540">Nuclease</keyword>
<comment type="caution">
    <text evidence="18">The sequence shown here is derived from an EMBL/GenBank/DDBJ whole genome shotgun (WGS) entry which is preliminary data.</text>
</comment>
<evidence type="ECO:0000256" key="1">
    <source>
        <dbReference type="ARBA" id="ARBA00007705"/>
    </source>
</evidence>
<dbReference type="InterPro" id="IPR008918">
    <property type="entry name" value="HhH2"/>
</dbReference>
<proteinExistence type="inferred from homology"/>
<dbReference type="Gene3D" id="1.20.1060.10">
    <property type="entry name" value="Taq DNA Polymerase, Chain T, domain 4"/>
    <property type="match status" value="1"/>
</dbReference>
<protein>
    <recommendedName>
        <fullName evidence="3 14">DNA polymerase I</fullName>
        <ecNumber evidence="2 14">2.7.7.7</ecNumber>
    </recommendedName>
</protein>
<dbReference type="EMBL" id="ABXJ01000041">
    <property type="protein sequence ID" value="EEA91047.1"/>
    <property type="molecule type" value="Genomic_DNA"/>
</dbReference>
<comment type="function">
    <text evidence="13">In addition to polymerase activity, this DNA polymerase exhibits 3'-5' and 5'-3' exonuclease activity.</text>
</comment>
<evidence type="ECO:0000313" key="18">
    <source>
        <dbReference type="EMBL" id="EEA91047.1"/>
    </source>
</evidence>
<dbReference type="PANTHER" id="PTHR10133">
    <property type="entry name" value="DNA POLYMERASE I"/>
    <property type="match status" value="1"/>
</dbReference>
<keyword evidence="8 15" id="KW-0269">Exonuclease</keyword>
<feature type="domain" description="5'-3' exonuclease" evidence="16">
    <location>
        <begin position="11"/>
        <end position="272"/>
    </location>
</feature>
<dbReference type="HOGENOM" id="CLU_004675_0_0_11"/>
<evidence type="ECO:0000256" key="9">
    <source>
        <dbReference type="ARBA" id="ARBA00022932"/>
    </source>
</evidence>
<dbReference type="InterPro" id="IPR036279">
    <property type="entry name" value="5-3_exonuclease_C_sf"/>
</dbReference>
<dbReference type="eggNOG" id="COG0258">
    <property type="taxonomic scope" value="Bacteria"/>
</dbReference>
<dbReference type="STRING" id="445975.COLSTE_00737"/>
<dbReference type="NCBIfam" id="TIGR00593">
    <property type="entry name" value="pola"/>
    <property type="match status" value="1"/>
</dbReference>